<evidence type="ECO:0000256" key="6">
    <source>
        <dbReference type="SAM" id="SignalP"/>
    </source>
</evidence>
<keyword evidence="5" id="KW-1015">Disulfide bond</keyword>
<evidence type="ECO:0000256" key="4">
    <source>
        <dbReference type="ARBA" id="ARBA00022729"/>
    </source>
</evidence>
<dbReference type="Pfam" id="PF00219">
    <property type="entry name" value="IGFBP"/>
    <property type="match status" value="1"/>
</dbReference>
<dbReference type="SUPFAM" id="SSF57184">
    <property type="entry name" value="Growth factor receptor domain"/>
    <property type="match status" value="1"/>
</dbReference>
<gene>
    <name evidence="9" type="ORF">NDU88_001894</name>
</gene>
<dbReference type="GO" id="GO:0008201">
    <property type="term" value="F:heparin binding"/>
    <property type="evidence" value="ECO:0007669"/>
    <property type="project" value="TreeGrafter"/>
</dbReference>
<dbReference type="InterPro" id="IPR000884">
    <property type="entry name" value="TSP1_rpt"/>
</dbReference>
<feature type="domain" description="VWFC" evidence="7">
    <location>
        <begin position="102"/>
        <end position="168"/>
    </location>
</feature>
<dbReference type="SMART" id="SM00121">
    <property type="entry name" value="IB"/>
    <property type="match status" value="1"/>
</dbReference>
<comment type="caution">
    <text evidence="9">The sequence shown here is derived from an EMBL/GenBank/DDBJ whole genome shotgun (WGS) entry which is preliminary data.</text>
</comment>
<evidence type="ECO:0000256" key="1">
    <source>
        <dbReference type="ARBA" id="ARBA00004613"/>
    </source>
</evidence>
<evidence type="ECO:0000256" key="3">
    <source>
        <dbReference type="ARBA" id="ARBA00022525"/>
    </source>
</evidence>
<dbReference type="GO" id="GO:0007155">
    <property type="term" value="P:cell adhesion"/>
    <property type="evidence" value="ECO:0007669"/>
    <property type="project" value="TreeGrafter"/>
</dbReference>
<reference evidence="9" key="1">
    <citation type="journal article" date="2022" name="bioRxiv">
        <title>Sequencing and chromosome-scale assembly of the giantPleurodeles waltlgenome.</title>
        <authorList>
            <person name="Brown T."/>
            <person name="Elewa A."/>
            <person name="Iarovenko S."/>
            <person name="Subramanian E."/>
            <person name="Araus A.J."/>
            <person name="Petzold A."/>
            <person name="Susuki M."/>
            <person name="Suzuki K.-i.T."/>
            <person name="Hayashi T."/>
            <person name="Toyoda A."/>
            <person name="Oliveira C."/>
            <person name="Osipova E."/>
            <person name="Leigh N.D."/>
            <person name="Simon A."/>
            <person name="Yun M.H."/>
        </authorList>
    </citation>
    <scope>NUCLEOTIDE SEQUENCE</scope>
    <source>
        <strain evidence="9">20211129_DDA</strain>
        <tissue evidence="9">Liver</tissue>
    </source>
</reference>
<evidence type="ECO:0000256" key="5">
    <source>
        <dbReference type="ARBA" id="ARBA00023157"/>
    </source>
</evidence>
<dbReference type="GO" id="GO:0045597">
    <property type="term" value="P:positive regulation of cell differentiation"/>
    <property type="evidence" value="ECO:0007669"/>
    <property type="project" value="TreeGrafter"/>
</dbReference>
<dbReference type="InterPro" id="IPR000867">
    <property type="entry name" value="IGFBP-like"/>
</dbReference>
<evidence type="ECO:0000256" key="2">
    <source>
        <dbReference type="ARBA" id="ARBA00008125"/>
    </source>
</evidence>
<dbReference type="PROSITE" id="PS01208">
    <property type="entry name" value="VWFC_1"/>
    <property type="match status" value="1"/>
</dbReference>
<dbReference type="InterPro" id="IPR009030">
    <property type="entry name" value="Growth_fac_rcpt_cys_sf"/>
</dbReference>
<dbReference type="Pfam" id="PF00093">
    <property type="entry name" value="VWC"/>
    <property type="match status" value="1"/>
</dbReference>
<dbReference type="SMART" id="SM00214">
    <property type="entry name" value="VWC"/>
    <property type="match status" value="1"/>
</dbReference>
<dbReference type="GO" id="GO:0005615">
    <property type="term" value="C:extracellular space"/>
    <property type="evidence" value="ECO:0007669"/>
    <property type="project" value="TreeGrafter"/>
</dbReference>
<sequence length="269" mass="30049">MSQPNKKCELQRVLVFISILCILSKVCAQLCREQCYCPWVPPRCAPGVPLVLDGCGCCRICARQYGEACNQVYVCHHEQGLFCDYSAGYMGKGGLCNDEEDGNCEIDGKTYKNGEVFQPTCKMQCVCSDGGVTCTPLCSDNIQLPTSECPSPRRVQLPGKCCDQWICDQQQNRITNDAQSVYRQLEVAPQTLFYKCEEWSSEWSACSTSCGIGISLRVSNTNPHCRLETQSRLCIVRPCHEYVSATPFLSGSNNLQDTTEKLAVFYFIR</sequence>
<dbReference type="PROSITE" id="PS50184">
    <property type="entry name" value="VWFC_2"/>
    <property type="match status" value="1"/>
</dbReference>
<name>A0AAV7PDT7_PLEWA</name>
<evidence type="ECO:0000259" key="7">
    <source>
        <dbReference type="PROSITE" id="PS50184"/>
    </source>
</evidence>
<dbReference type="PANTHER" id="PTHR11348">
    <property type="entry name" value="CONNECTIVE TISSUE GROWTH FACTOR-RELATED"/>
    <property type="match status" value="1"/>
</dbReference>
<keyword evidence="10" id="KW-1185">Reference proteome</keyword>
<dbReference type="PANTHER" id="PTHR11348:SF22">
    <property type="entry name" value="CCN FAMILY MEMBER 5"/>
    <property type="match status" value="1"/>
</dbReference>
<feature type="signal peptide" evidence="6">
    <location>
        <begin position="1"/>
        <end position="28"/>
    </location>
</feature>
<dbReference type="InterPro" id="IPR043973">
    <property type="entry name" value="TSP1_CCN"/>
</dbReference>
<comment type="similarity">
    <text evidence="2">Belongs to the CCN family.</text>
</comment>
<keyword evidence="4 6" id="KW-0732">Signal</keyword>
<dbReference type="EMBL" id="JANPWB010000011">
    <property type="protein sequence ID" value="KAJ1123425.1"/>
    <property type="molecule type" value="Genomic_DNA"/>
</dbReference>
<accession>A0AAV7PDT7</accession>
<keyword evidence="3" id="KW-0964">Secreted</keyword>
<dbReference type="InterPro" id="IPR036383">
    <property type="entry name" value="TSP1_rpt_sf"/>
</dbReference>
<dbReference type="Pfam" id="PF19035">
    <property type="entry name" value="TSP1_CCN"/>
    <property type="match status" value="1"/>
</dbReference>
<evidence type="ECO:0000259" key="8">
    <source>
        <dbReference type="PROSITE" id="PS51323"/>
    </source>
</evidence>
<evidence type="ECO:0000313" key="9">
    <source>
        <dbReference type="EMBL" id="KAJ1123425.1"/>
    </source>
</evidence>
<dbReference type="PROSITE" id="PS00222">
    <property type="entry name" value="IGFBP_N_1"/>
    <property type="match status" value="1"/>
</dbReference>
<evidence type="ECO:0000313" key="10">
    <source>
        <dbReference type="Proteomes" id="UP001066276"/>
    </source>
</evidence>
<dbReference type="GO" id="GO:0005178">
    <property type="term" value="F:integrin binding"/>
    <property type="evidence" value="ECO:0007669"/>
    <property type="project" value="TreeGrafter"/>
</dbReference>
<dbReference type="InterPro" id="IPR001007">
    <property type="entry name" value="VWF_dom"/>
</dbReference>
<dbReference type="Gene3D" id="2.20.100.10">
    <property type="entry name" value="Thrombospondin type-1 (TSP1) repeat"/>
    <property type="match status" value="1"/>
</dbReference>
<comment type="subcellular location">
    <subcellularLocation>
        <location evidence="1">Secreted</location>
    </subcellularLocation>
</comment>
<dbReference type="GO" id="GO:0007165">
    <property type="term" value="P:signal transduction"/>
    <property type="evidence" value="ECO:0007669"/>
    <property type="project" value="InterPro"/>
</dbReference>
<dbReference type="SUPFAM" id="SSF57603">
    <property type="entry name" value="FnI-like domain"/>
    <property type="match status" value="1"/>
</dbReference>
<dbReference type="InterPro" id="IPR050941">
    <property type="entry name" value="CCN"/>
</dbReference>
<dbReference type="AlphaFoldDB" id="A0AAV7PDT7"/>
<feature type="domain" description="IGFBP N-terminal" evidence="8">
    <location>
        <begin position="23"/>
        <end position="99"/>
    </location>
</feature>
<dbReference type="SMART" id="SM00209">
    <property type="entry name" value="TSP1"/>
    <property type="match status" value="1"/>
</dbReference>
<dbReference type="GO" id="GO:0031012">
    <property type="term" value="C:extracellular matrix"/>
    <property type="evidence" value="ECO:0007669"/>
    <property type="project" value="TreeGrafter"/>
</dbReference>
<dbReference type="Proteomes" id="UP001066276">
    <property type="component" value="Chromosome 7"/>
</dbReference>
<proteinExistence type="inferred from homology"/>
<protein>
    <submittedName>
        <fullName evidence="9">Uncharacterized protein</fullName>
    </submittedName>
</protein>
<organism evidence="9 10">
    <name type="scientific">Pleurodeles waltl</name>
    <name type="common">Iberian ribbed newt</name>
    <dbReference type="NCBI Taxonomy" id="8319"/>
    <lineage>
        <taxon>Eukaryota</taxon>
        <taxon>Metazoa</taxon>
        <taxon>Chordata</taxon>
        <taxon>Craniata</taxon>
        <taxon>Vertebrata</taxon>
        <taxon>Euteleostomi</taxon>
        <taxon>Amphibia</taxon>
        <taxon>Batrachia</taxon>
        <taxon>Caudata</taxon>
        <taxon>Salamandroidea</taxon>
        <taxon>Salamandridae</taxon>
        <taxon>Pleurodelinae</taxon>
        <taxon>Pleurodeles</taxon>
    </lineage>
</organism>
<dbReference type="PROSITE" id="PS50092">
    <property type="entry name" value="TSP1"/>
    <property type="match status" value="1"/>
</dbReference>
<dbReference type="Gene3D" id="2.10.70.10">
    <property type="entry name" value="Complement Module, domain 1"/>
    <property type="match status" value="1"/>
</dbReference>
<feature type="chain" id="PRO_5043641982" evidence="6">
    <location>
        <begin position="29"/>
        <end position="269"/>
    </location>
</feature>
<dbReference type="InterPro" id="IPR017891">
    <property type="entry name" value="Insulin_GF-bd_Cys-rich_CS"/>
</dbReference>
<dbReference type="PROSITE" id="PS51323">
    <property type="entry name" value="IGFBP_N_2"/>
    <property type="match status" value="1"/>
</dbReference>
<dbReference type="SUPFAM" id="SSF82895">
    <property type="entry name" value="TSP-1 type 1 repeat"/>
    <property type="match status" value="1"/>
</dbReference>